<dbReference type="PANTHER" id="PTHR31286">
    <property type="entry name" value="GLYCINE-RICH CELL WALL STRUCTURAL PROTEIN 1.8-LIKE"/>
    <property type="match status" value="1"/>
</dbReference>
<name>A0AA38W4J5_9ASTR</name>
<keyword evidence="1" id="KW-0472">Membrane</keyword>
<evidence type="ECO:0000313" key="2">
    <source>
        <dbReference type="EMBL" id="KAJ9538505.1"/>
    </source>
</evidence>
<comment type="caution">
    <text evidence="2">The sequence shown here is derived from an EMBL/GenBank/DDBJ whole genome shotgun (WGS) entry which is preliminary data.</text>
</comment>
<dbReference type="Proteomes" id="UP001172457">
    <property type="component" value="Chromosome 8"/>
</dbReference>
<evidence type="ECO:0008006" key="4">
    <source>
        <dbReference type="Google" id="ProtNLM"/>
    </source>
</evidence>
<dbReference type="EMBL" id="JARYMX010000008">
    <property type="protein sequence ID" value="KAJ9538505.1"/>
    <property type="molecule type" value="Genomic_DNA"/>
</dbReference>
<feature type="transmembrane region" description="Helical" evidence="1">
    <location>
        <begin position="20"/>
        <end position="39"/>
    </location>
</feature>
<evidence type="ECO:0000313" key="3">
    <source>
        <dbReference type="Proteomes" id="UP001172457"/>
    </source>
</evidence>
<dbReference type="InterPro" id="IPR040256">
    <property type="entry name" value="At4g02000-like"/>
</dbReference>
<sequence length="184" mass="20382">MLNASGIFFFKFNDVGGANQVAALGYVMIHGIPFFLFPWDPTKGLTKPEHESCPLWVKLHNVPMVSFNKEGISRLASALGVPRQMDACTSSRCDKSWGRPGFAKVLIDVWVMGELKRELEIIIPSLSGGEDTTVKIRVEYLWEPIQCTHCLVFGHKIGTCAKAVMARKDIQKKPVVGADDCGWS</sequence>
<keyword evidence="3" id="KW-1185">Reference proteome</keyword>
<keyword evidence="1" id="KW-0812">Transmembrane</keyword>
<dbReference type="AlphaFoldDB" id="A0AA38W4J5"/>
<keyword evidence="1" id="KW-1133">Transmembrane helix</keyword>
<gene>
    <name evidence="2" type="ORF">OSB04_031238</name>
</gene>
<accession>A0AA38W4J5</accession>
<dbReference type="PANTHER" id="PTHR31286:SF99">
    <property type="entry name" value="DUF4283 DOMAIN-CONTAINING PROTEIN"/>
    <property type="match status" value="1"/>
</dbReference>
<proteinExistence type="predicted"/>
<organism evidence="2 3">
    <name type="scientific">Centaurea solstitialis</name>
    <name type="common">yellow star-thistle</name>
    <dbReference type="NCBI Taxonomy" id="347529"/>
    <lineage>
        <taxon>Eukaryota</taxon>
        <taxon>Viridiplantae</taxon>
        <taxon>Streptophyta</taxon>
        <taxon>Embryophyta</taxon>
        <taxon>Tracheophyta</taxon>
        <taxon>Spermatophyta</taxon>
        <taxon>Magnoliopsida</taxon>
        <taxon>eudicotyledons</taxon>
        <taxon>Gunneridae</taxon>
        <taxon>Pentapetalae</taxon>
        <taxon>asterids</taxon>
        <taxon>campanulids</taxon>
        <taxon>Asterales</taxon>
        <taxon>Asteraceae</taxon>
        <taxon>Carduoideae</taxon>
        <taxon>Cardueae</taxon>
        <taxon>Centaureinae</taxon>
        <taxon>Centaurea</taxon>
    </lineage>
</organism>
<protein>
    <recommendedName>
        <fullName evidence="4">DUF4283 domain-containing protein</fullName>
    </recommendedName>
</protein>
<evidence type="ECO:0000256" key="1">
    <source>
        <dbReference type="SAM" id="Phobius"/>
    </source>
</evidence>
<reference evidence="2" key="1">
    <citation type="submission" date="2023-03" db="EMBL/GenBank/DDBJ databases">
        <title>Chromosome-scale reference genome and RAD-based genetic map of yellow starthistle (Centaurea solstitialis) reveal putative structural variation and QTLs associated with invader traits.</title>
        <authorList>
            <person name="Reatini B."/>
            <person name="Cang F.A."/>
            <person name="Jiang Q."/>
            <person name="Mckibben M.T.W."/>
            <person name="Barker M.S."/>
            <person name="Rieseberg L.H."/>
            <person name="Dlugosch K.M."/>
        </authorList>
    </citation>
    <scope>NUCLEOTIDE SEQUENCE</scope>
    <source>
        <strain evidence="2">CAN-66</strain>
        <tissue evidence="2">Leaf</tissue>
    </source>
</reference>